<evidence type="ECO:0000313" key="7">
    <source>
        <dbReference type="Proteomes" id="UP000055045"/>
    </source>
</evidence>
<dbReference type="InterPro" id="IPR056501">
    <property type="entry name" value="NAD-bd_HRPKS_sdrA"/>
</dbReference>
<feature type="domain" description="Carrier" evidence="5">
    <location>
        <begin position="867"/>
        <end position="944"/>
    </location>
</feature>
<dbReference type="AlphaFoldDB" id="A0A101MIA0"/>
<dbReference type="InterPro" id="IPR009081">
    <property type="entry name" value="PP-bd_ACP"/>
</dbReference>
<dbReference type="SUPFAM" id="SSF50129">
    <property type="entry name" value="GroES-like"/>
    <property type="match status" value="1"/>
</dbReference>
<dbReference type="PROSITE" id="PS50075">
    <property type="entry name" value="CARRIER"/>
    <property type="match status" value="1"/>
</dbReference>
<dbReference type="Pfam" id="PF13602">
    <property type="entry name" value="ADH_zinc_N_2"/>
    <property type="match status" value="1"/>
</dbReference>
<dbReference type="InterPro" id="IPR006162">
    <property type="entry name" value="Ppantetheine_attach_site"/>
</dbReference>
<evidence type="ECO:0000313" key="6">
    <source>
        <dbReference type="EMBL" id="KUM61054.1"/>
    </source>
</evidence>
<dbReference type="InterPro" id="IPR013968">
    <property type="entry name" value="PKS_KR"/>
</dbReference>
<evidence type="ECO:0000256" key="2">
    <source>
        <dbReference type="ARBA" id="ARBA00022553"/>
    </source>
</evidence>
<evidence type="ECO:0000256" key="4">
    <source>
        <dbReference type="ARBA" id="ARBA00023268"/>
    </source>
</evidence>
<dbReference type="SMART" id="SM00822">
    <property type="entry name" value="PKS_KR"/>
    <property type="match status" value="1"/>
</dbReference>
<dbReference type="InterPro" id="IPR050091">
    <property type="entry name" value="PKS_NRPS_Biosynth_Enz"/>
</dbReference>
<dbReference type="FunFam" id="3.40.50.720:FF:000209">
    <property type="entry name" value="Polyketide synthase Pks12"/>
    <property type="match status" value="1"/>
</dbReference>
<dbReference type="InterPro" id="IPR057326">
    <property type="entry name" value="KR_dom"/>
</dbReference>
<dbReference type="Pfam" id="PF23114">
    <property type="entry name" value="NAD-bd_HRPKS_sdrA"/>
    <property type="match status" value="1"/>
</dbReference>
<keyword evidence="4" id="KW-0511">Multifunctional enzyme</keyword>
<dbReference type="EMBL" id="LLXE01000149">
    <property type="protein sequence ID" value="KUM61054.1"/>
    <property type="molecule type" value="Genomic_DNA"/>
</dbReference>
<dbReference type="InterPro" id="IPR036736">
    <property type="entry name" value="ACP-like_sf"/>
</dbReference>
<dbReference type="STRING" id="48697.A0A101MIA0"/>
<evidence type="ECO:0000256" key="1">
    <source>
        <dbReference type="ARBA" id="ARBA00022450"/>
    </source>
</evidence>
<accession>A0A101MIA0</accession>
<dbReference type="GO" id="GO:0016491">
    <property type="term" value="F:oxidoreductase activity"/>
    <property type="evidence" value="ECO:0007669"/>
    <property type="project" value="InterPro"/>
</dbReference>
<gene>
    <name evidence="6" type="ORF">ACN42_g6061</name>
</gene>
<dbReference type="InterPro" id="IPR020843">
    <property type="entry name" value="ER"/>
</dbReference>
<dbReference type="PROSITE" id="PS00012">
    <property type="entry name" value="PHOSPHOPANTETHEINE"/>
    <property type="match status" value="1"/>
</dbReference>
<dbReference type="GO" id="GO:0030639">
    <property type="term" value="P:polyketide biosynthetic process"/>
    <property type="evidence" value="ECO:0007669"/>
    <property type="project" value="UniProtKB-ARBA"/>
</dbReference>
<dbReference type="SMART" id="SM00823">
    <property type="entry name" value="PKS_PP"/>
    <property type="match status" value="1"/>
</dbReference>
<proteinExistence type="predicted"/>
<sequence length="951" mass="102804">MTPLRNPDTHREDTRKLCYKVDWHPLTKVENTVEGDIQDCNGPVESLGHTYTPGVANTNGNTEQKGNTHANGNSIKPKHDLFITHLGKANGIAAKLSNALSDASGWQVSVQTFAEMDFPQNHLVILQIGASSLRNLTEDIFEKLKNALLNAQTALWVYRTDSPDAQMTVGLTRTVRSETLARIATLGLAPSDIECPEKPIQAVISAIWPTDGAQPSKDLEFKSNGSELFVQRVVEDDVANSFVHNETHEMTISTQPFSQPGRRFKIQIGNPGALDSLYFVDDNPLPLGEDQIELQVKASGLNFKDIVVSMGQLAQSYIGIECSEGCFSTYARCSATSAAEIPTDMSFEVAATVSVVFCTAYYSLFDLGQLRTGERGLVHAGAGGVGQAAIMLAQMIGAGIFVTVRSIENKQFLMTQYGIPEDRIFYSRDASFARAIRRVTGDVGVDVIVNSLAGDLLRETWECLAPFGRFVEIGKADITKNTRLDMQPFEQNVTFSSVDLTKVGKFKPQLMRHLLGDVSRLISEGSVHPVLPLSIYRISDIEKAFRTLQIGKSMGKIVVVPHEGDQVKAVAPKTSATLLRPDASYILIGGTGGLGRSIAKWMSSKGAKNIVLVSRRATINDKVQALIDILAPMGVRIVVKACDVSSQESVEALVNEEMKDLPPIRGVIHGSMVLRDMLFENMSLEDFTAVSCNKVEGAWNLRNTLINSPLDFFIALSSVAGIIGNRGQAAYSAANAFLDGFIEYRKSLGLPGTSIDLAAVSDVGYLADTDALRRQEVMKNIGGQTIDESEVLALIAAALTGDLGKSCSGQCITGLRVNSLENNFWVQDARFSVLYEAARGTLGGSSQSDGPSVPLHVTLSAASSKGEALKVCYEALAAKLAHVLVLSLEDMDPSITVVSLGLDSLVAIEIRNWIAREANANVQVLELLSGGSLMDLAEIILNKSQAYTRPE</sequence>
<dbReference type="InterPro" id="IPR020806">
    <property type="entry name" value="PKS_PP-bd"/>
</dbReference>
<keyword evidence="3" id="KW-0808">Transferase</keyword>
<dbReference type="CDD" id="cd05195">
    <property type="entry name" value="enoyl_red"/>
    <property type="match status" value="1"/>
</dbReference>
<dbReference type="Pfam" id="PF23297">
    <property type="entry name" value="ACP_SdgA_C"/>
    <property type="match status" value="1"/>
</dbReference>
<dbReference type="Gene3D" id="3.90.180.10">
    <property type="entry name" value="Medium-chain alcohol dehydrogenases, catalytic domain"/>
    <property type="match status" value="1"/>
</dbReference>
<dbReference type="GO" id="GO:1901336">
    <property type="term" value="P:lactone biosynthetic process"/>
    <property type="evidence" value="ECO:0007669"/>
    <property type="project" value="UniProtKB-ARBA"/>
</dbReference>
<dbReference type="Gene3D" id="1.10.1200.10">
    <property type="entry name" value="ACP-like"/>
    <property type="match status" value="1"/>
</dbReference>
<dbReference type="InterPro" id="IPR011032">
    <property type="entry name" value="GroES-like_sf"/>
</dbReference>
<dbReference type="SUPFAM" id="SSF47336">
    <property type="entry name" value="ACP-like"/>
    <property type="match status" value="1"/>
</dbReference>
<dbReference type="GO" id="GO:0004312">
    <property type="term" value="F:fatty acid synthase activity"/>
    <property type="evidence" value="ECO:0007669"/>
    <property type="project" value="TreeGrafter"/>
</dbReference>
<name>A0A101MIA0_PENFR</name>
<dbReference type="SUPFAM" id="SSF51735">
    <property type="entry name" value="NAD(P)-binding Rossmann-fold domains"/>
    <property type="match status" value="2"/>
</dbReference>
<dbReference type="InterPro" id="IPR036291">
    <property type="entry name" value="NAD(P)-bd_dom_sf"/>
</dbReference>
<dbReference type="SMART" id="SM00829">
    <property type="entry name" value="PKS_ER"/>
    <property type="match status" value="1"/>
</dbReference>
<protein>
    <recommendedName>
        <fullName evidence="5">Carrier domain-containing protein</fullName>
    </recommendedName>
</protein>
<dbReference type="PANTHER" id="PTHR43775">
    <property type="entry name" value="FATTY ACID SYNTHASE"/>
    <property type="match status" value="1"/>
</dbReference>
<dbReference type="Pfam" id="PF08659">
    <property type="entry name" value="KR"/>
    <property type="match status" value="1"/>
</dbReference>
<comment type="caution">
    <text evidence="6">The sequence shown here is derived from an EMBL/GenBank/DDBJ whole genome shotgun (WGS) entry which is preliminary data.</text>
</comment>
<dbReference type="GO" id="GO:0006633">
    <property type="term" value="P:fatty acid biosynthetic process"/>
    <property type="evidence" value="ECO:0007669"/>
    <property type="project" value="TreeGrafter"/>
</dbReference>
<reference evidence="6 7" key="1">
    <citation type="submission" date="2015-10" db="EMBL/GenBank/DDBJ databases">
        <title>Genome sequencing of Penicillium freii.</title>
        <authorList>
            <person name="Nguyen H.D."/>
            <person name="Visagie C.M."/>
            <person name="Seifert K.A."/>
        </authorList>
    </citation>
    <scope>NUCLEOTIDE SEQUENCE [LARGE SCALE GENOMIC DNA]</scope>
    <source>
        <strain evidence="6 7">DAOM 242723</strain>
    </source>
</reference>
<dbReference type="Proteomes" id="UP000055045">
    <property type="component" value="Unassembled WGS sequence"/>
</dbReference>
<dbReference type="PANTHER" id="PTHR43775:SF13">
    <property type="entry name" value="POLYKETIDE SYNTHASE 1"/>
    <property type="match status" value="1"/>
</dbReference>
<dbReference type="GO" id="GO:0031177">
    <property type="term" value="F:phosphopantetheine binding"/>
    <property type="evidence" value="ECO:0007669"/>
    <property type="project" value="InterPro"/>
</dbReference>
<evidence type="ECO:0000256" key="3">
    <source>
        <dbReference type="ARBA" id="ARBA00022679"/>
    </source>
</evidence>
<evidence type="ECO:0000259" key="5">
    <source>
        <dbReference type="PROSITE" id="PS50075"/>
    </source>
</evidence>
<organism evidence="6 7">
    <name type="scientific">Penicillium freii</name>
    <dbReference type="NCBI Taxonomy" id="48697"/>
    <lineage>
        <taxon>Eukaryota</taxon>
        <taxon>Fungi</taxon>
        <taxon>Dikarya</taxon>
        <taxon>Ascomycota</taxon>
        <taxon>Pezizomycotina</taxon>
        <taxon>Eurotiomycetes</taxon>
        <taxon>Eurotiomycetidae</taxon>
        <taxon>Eurotiales</taxon>
        <taxon>Aspergillaceae</taxon>
        <taxon>Penicillium</taxon>
    </lineage>
</organism>
<dbReference type="Gene3D" id="3.40.50.720">
    <property type="entry name" value="NAD(P)-binding Rossmann-like Domain"/>
    <property type="match status" value="1"/>
</dbReference>
<keyword evidence="7" id="KW-1185">Reference proteome</keyword>
<keyword evidence="1" id="KW-0596">Phosphopantetheine</keyword>
<keyword evidence="2" id="KW-0597">Phosphoprotein</keyword>